<proteinExistence type="predicted"/>
<sequence>MPRRRVASPVSSSPSFMLRSCSLLTPLSLLVSMHCASCWAHYIVCRHDISFVRHHLVHRRPASVSIPHPFILPVAYSHMRCSASGDRHHPSPFSFHRASTTIPAVSPIL</sequence>
<protein>
    <submittedName>
        <fullName evidence="1">Uncharacterized protein</fullName>
    </submittedName>
</protein>
<dbReference type="EMBL" id="JAGFNK010000361">
    <property type="protein sequence ID" value="KAI9451731.1"/>
    <property type="molecule type" value="Genomic_DNA"/>
</dbReference>
<name>A0ACC0TWK5_9AGAM</name>
<gene>
    <name evidence="1" type="ORF">F5148DRAFT_1238485</name>
</gene>
<evidence type="ECO:0000313" key="1">
    <source>
        <dbReference type="EMBL" id="KAI9451731.1"/>
    </source>
</evidence>
<reference evidence="1" key="1">
    <citation type="submission" date="2021-03" db="EMBL/GenBank/DDBJ databases">
        <title>Evolutionary priming and transition to the ectomycorrhizal habit in an iconic lineage of mushroom-forming fungi: is preadaptation a requirement?</title>
        <authorList>
            <consortium name="DOE Joint Genome Institute"/>
            <person name="Looney B.P."/>
            <person name="Miyauchi S."/>
            <person name="Morin E."/>
            <person name="Drula E."/>
            <person name="Courty P.E."/>
            <person name="Chicoki N."/>
            <person name="Fauchery L."/>
            <person name="Kohler A."/>
            <person name="Kuo A."/>
            <person name="LaButti K."/>
            <person name="Pangilinan J."/>
            <person name="Lipzen A."/>
            <person name="Riley R."/>
            <person name="Andreopoulos W."/>
            <person name="He G."/>
            <person name="Johnson J."/>
            <person name="Barry K.W."/>
            <person name="Grigoriev I.V."/>
            <person name="Nagy L."/>
            <person name="Hibbett D."/>
            <person name="Henrissat B."/>
            <person name="Matheny P.B."/>
            <person name="Labbe J."/>
            <person name="Martin A.F."/>
        </authorList>
    </citation>
    <scope>NUCLEOTIDE SEQUENCE</scope>
    <source>
        <strain evidence="1">BPL698</strain>
    </source>
</reference>
<evidence type="ECO:0000313" key="2">
    <source>
        <dbReference type="Proteomes" id="UP001207468"/>
    </source>
</evidence>
<keyword evidence="2" id="KW-1185">Reference proteome</keyword>
<dbReference type="Proteomes" id="UP001207468">
    <property type="component" value="Unassembled WGS sequence"/>
</dbReference>
<comment type="caution">
    <text evidence="1">The sequence shown here is derived from an EMBL/GenBank/DDBJ whole genome shotgun (WGS) entry which is preliminary data.</text>
</comment>
<organism evidence="1 2">
    <name type="scientific">Russula earlei</name>
    <dbReference type="NCBI Taxonomy" id="71964"/>
    <lineage>
        <taxon>Eukaryota</taxon>
        <taxon>Fungi</taxon>
        <taxon>Dikarya</taxon>
        <taxon>Basidiomycota</taxon>
        <taxon>Agaricomycotina</taxon>
        <taxon>Agaricomycetes</taxon>
        <taxon>Russulales</taxon>
        <taxon>Russulaceae</taxon>
        <taxon>Russula</taxon>
    </lineage>
</organism>
<accession>A0ACC0TWK5</accession>